<evidence type="ECO:0000313" key="3">
    <source>
        <dbReference type="Proteomes" id="UP001197770"/>
    </source>
</evidence>
<proteinExistence type="predicted"/>
<reference evidence="2 3" key="1">
    <citation type="submission" date="2021-11" db="EMBL/GenBank/DDBJ databases">
        <title>Seasonal and diel survey of microbial diversity of the Tyrrhenian coast.</title>
        <authorList>
            <person name="Gattoni G."/>
            <person name="Corral P."/>
        </authorList>
    </citation>
    <scope>NUCLEOTIDE SEQUENCE [LARGE SCALE GENOMIC DNA]</scope>
    <source>
        <strain evidence="2 3">Mr9</strain>
    </source>
</reference>
<gene>
    <name evidence="2" type="ORF">LLW17_08595</name>
</gene>
<protein>
    <submittedName>
        <fullName evidence="2">GntP family permease</fullName>
    </submittedName>
</protein>
<accession>A0ABS8GTI1</accession>
<organism evidence="2 3">
    <name type="scientific">Leeuwenhoekiella parthenopeia</name>
    <dbReference type="NCBI Taxonomy" id="2890320"/>
    <lineage>
        <taxon>Bacteria</taxon>
        <taxon>Pseudomonadati</taxon>
        <taxon>Bacteroidota</taxon>
        <taxon>Flavobacteriia</taxon>
        <taxon>Flavobacteriales</taxon>
        <taxon>Flavobacteriaceae</taxon>
        <taxon>Leeuwenhoekiella</taxon>
    </lineage>
</organism>
<feature type="transmembrane region" description="Helical" evidence="1">
    <location>
        <begin position="5"/>
        <end position="22"/>
    </location>
</feature>
<feature type="transmembrane region" description="Helical" evidence="1">
    <location>
        <begin position="305"/>
        <end position="324"/>
    </location>
</feature>
<feature type="transmembrane region" description="Helical" evidence="1">
    <location>
        <begin position="330"/>
        <end position="349"/>
    </location>
</feature>
<keyword evidence="1" id="KW-0472">Membrane</keyword>
<dbReference type="PANTHER" id="PTHR30354:SF11">
    <property type="entry name" value="PERMEASE"/>
    <property type="match status" value="1"/>
</dbReference>
<keyword evidence="1" id="KW-0812">Transmembrane</keyword>
<keyword evidence="1" id="KW-1133">Transmembrane helix</keyword>
<dbReference type="RefSeq" id="WP_228229845.1">
    <property type="nucleotide sequence ID" value="NZ_JAJGMW010000009.1"/>
</dbReference>
<dbReference type="PANTHER" id="PTHR30354">
    <property type="entry name" value="GNT FAMILY GLUCONATE TRANSPORTER"/>
    <property type="match status" value="1"/>
</dbReference>
<feature type="transmembrane region" description="Helical" evidence="1">
    <location>
        <begin position="382"/>
        <end position="406"/>
    </location>
</feature>
<feature type="transmembrane region" description="Helical" evidence="1">
    <location>
        <begin position="176"/>
        <end position="200"/>
    </location>
</feature>
<comment type="caution">
    <text evidence="2">The sequence shown here is derived from an EMBL/GenBank/DDBJ whole genome shotgun (WGS) entry which is preliminary data.</text>
</comment>
<feature type="transmembrane region" description="Helical" evidence="1">
    <location>
        <begin position="231"/>
        <end position="251"/>
    </location>
</feature>
<feature type="transmembrane region" description="Helical" evidence="1">
    <location>
        <begin position="97"/>
        <end position="126"/>
    </location>
</feature>
<name>A0ABS8GTI1_9FLAO</name>
<dbReference type="Proteomes" id="UP001197770">
    <property type="component" value="Unassembled WGS sequence"/>
</dbReference>
<feature type="transmembrane region" description="Helical" evidence="1">
    <location>
        <begin position="356"/>
        <end position="376"/>
    </location>
</feature>
<dbReference type="InterPro" id="IPR003474">
    <property type="entry name" value="Glcn_transporter"/>
</dbReference>
<feature type="transmembrane region" description="Helical" evidence="1">
    <location>
        <begin position="257"/>
        <end position="285"/>
    </location>
</feature>
<evidence type="ECO:0000313" key="2">
    <source>
        <dbReference type="EMBL" id="MCC4212773.1"/>
    </source>
</evidence>
<feature type="transmembrane region" description="Helical" evidence="1">
    <location>
        <begin position="59"/>
        <end position="77"/>
    </location>
</feature>
<dbReference type="EMBL" id="JAJGMW010000009">
    <property type="protein sequence ID" value="MCC4212773.1"/>
    <property type="molecule type" value="Genomic_DNA"/>
</dbReference>
<dbReference type="Pfam" id="PF02447">
    <property type="entry name" value="GntP_permease"/>
    <property type="match status" value="1"/>
</dbReference>
<keyword evidence="3" id="KW-1185">Reference proteome</keyword>
<feature type="transmembrane region" description="Helical" evidence="1">
    <location>
        <begin position="28"/>
        <end position="47"/>
    </location>
</feature>
<feature type="transmembrane region" description="Helical" evidence="1">
    <location>
        <begin position="138"/>
        <end position="156"/>
    </location>
</feature>
<feature type="transmembrane region" description="Helical" evidence="1">
    <location>
        <begin position="427"/>
        <end position="446"/>
    </location>
</feature>
<evidence type="ECO:0000256" key="1">
    <source>
        <dbReference type="SAM" id="Phobius"/>
    </source>
</evidence>
<sequence length="448" mass="47809">MGIDLILIALVIIWIIFGTSYLRWHPFFVLLISALGLAFLLGTPLQEIPGVINLGFGKMFQNIGLLILFGSFIGSALEASHATKTIARSILKKLRFLPLPFVMSGLGYLVSIPVFCDAAFVILTPLTKKLALGNPFKRNGLTIALSTGLFSAHVLVPPTPGPLAAASNPGLTNLYLLILGGGSFALILMLIGAGYAFYLFRKKPHNSEEHIPEVQVEEAEEEHSHPAFMPAIIPLALPIVLMALAACTPFFKTDATVLLTGLIEFCGDPVIALLIGVLTAFYLFLRQKIAIQEIIESGIRQAAPILLITAMGGALGTVIQQANLTQGIDLSAFNTGIGLAIPFLLAAILKSAQGSSTVAMITVSSIMLPLLAAMGLDSEIGKVWVILAIGAGSVTVSHANDSYFWIVSQLGDMTVKQAYRTHTFATFLQGVLGFLILLAAYNLWLLGN</sequence>